<evidence type="ECO:0000313" key="4">
    <source>
        <dbReference type="Proteomes" id="UP000799423"/>
    </source>
</evidence>
<evidence type="ECO:0000256" key="1">
    <source>
        <dbReference type="SAM" id="MobiDB-lite"/>
    </source>
</evidence>
<dbReference type="AlphaFoldDB" id="A0A6A7B4F3"/>
<feature type="region of interest" description="Disordered" evidence="1">
    <location>
        <begin position="52"/>
        <end position="81"/>
    </location>
</feature>
<dbReference type="Proteomes" id="UP000799423">
    <property type="component" value="Unassembled WGS sequence"/>
</dbReference>
<name>A0A6A7B4F3_9PLEO</name>
<proteinExistence type="predicted"/>
<evidence type="ECO:0000256" key="2">
    <source>
        <dbReference type="SAM" id="Phobius"/>
    </source>
</evidence>
<evidence type="ECO:0000313" key="3">
    <source>
        <dbReference type="EMBL" id="KAF2850300.1"/>
    </source>
</evidence>
<feature type="transmembrane region" description="Helical" evidence="2">
    <location>
        <begin position="85"/>
        <end position="110"/>
    </location>
</feature>
<feature type="region of interest" description="Disordered" evidence="1">
    <location>
        <begin position="1"/>
        <end position="34"/>
    </location>
</feature>
<feature type="compositionally biased region" description="Basic and acidic residues" evidence="1">
    <location>
        <begin position="54"/>
        <end position="78"/>
    </location>
</feature>
<reference evidence="3" key="1">
    <citation type="submission" date="2020-01" db="EMBL/GenBank/DDBJ databases">
        <authorList>
            <consortium name="DOE Joint Genome Institute"/>
            <person name="Haridas S."/>
            <person name="Albert R."/>
            <person name="Binder M."/>
            <person name="Bloem J."/>
            <person name="Labutti K."/>
            <person name="Salamov A."/>
            <person name="Andreopoulos B."/>
            <person name="Baker S.E."/>
            <person name="Barry K."/>
            <person name="Bills G."/>
            <person name="Bluhm B.H."/>
            <person name="Cannon C."/>
            <person name="Castanera R."/>
            <person name="Culley D.E."/>
            <person name="Daum C."/>
            <person name="Ezra D."/>
            <person name="Gonzalez J.B."/>
            <person name="Henrissat B."/>
            <person name="Kuo A."/>
            <person name="Liang C."/>
            <person name="Lipzen A."/>
            <person name="Lutzoni F."/>
            <person name="Magnuson J."/>
            <person name="Mondo S."/>
            <person name="Nolan M."/>
            <person name="Ohm R."/>
            <person name="Pangilinan J."/>
            <person name="Park H.-J."/>
            <person name="Ramirez L."/>
            <person name="Alfaro M."/>
            <person name="Sun H."/>
            <person name="Tritt A."/>
            <person name="Yoshinaga Y."/>
            <person name="Zwiers L.-H."/>
            <person name="Turgeon B.G."/>
            <person name="Goodwin S.B."/>
            <person name="Spatafora J.W."/>
            <person name="Crous P.W."/>
            <person name="Grigoriev I.V."/>
        </authorList>
    </citation>
    <scope>NUCLEOTIDE SEQUENCE</scope>
    <source>
        <strain evidence="3">IPT5</strain>
    </source>
</reference>
<keyword evidence="2" id="KW-0472">Membrane</keyword>
<accession>A0A6A7B4F3</accession>
<keyword evidence="2" id="KW-0812">Transmembrane</keyword>
<protein>
    <submittedName>
        <fullName evidence="3">Uncharacterized protein</fullName>
    </submittedName>
</protein>
<keyword evidence="4" id="KW-1185">Reference proteome</keyword>
<organism evidence="3 4">
    <name type="scientific">Plenodomus tracheiphilus IPT5</name>
    <dbReference type="NCBI Taxonomy" id="1408161"/>
    <lineage>
        <taxon>Eukaryota</taxon>
        <taxon>Fungi</taxon>
        <taxon>Dikarya</taxon>
        <taxon>Ascomycota</taxon>
        <taxon>Pezizomycotina</taxon>
        <taxon>Dothideomycetes</taxon>
        <taxon>Pleosporomycetidae</taxon>
        <taxon>Pleosporales</taxon>
        <taxon>Pleosporineae</taxon>
        <taxon>Leptosphaeriaceae</taxon>
        <taxon>Plenodomus</taxon>
    </lineage>
</organism>
<gene>
    <name evidence="3" type="ORF">T440DRAFT_110427</name>
</gene>
<dbReference type="EMBL" id="MU006307">
    <property type="protein sequence ID" value="KAF2850300.1"/>
    <property type="molecule type" value="Genomic_DNA"/>
</dbReference>
<keyword evidence="2" id="KW-1133">Transmembrane helix</keyword>
<sequence>MELAYLRTSGNDTHEDILTPSTPAPEAFTSETSTKACSPFDSAGLYDFMPSRLGLREDRPRRKYESERDLNQQHEHPSAPRSGPIFLLIILLRTESILMVVELPMVLFAFSLAGVGASIRHWSGAHDIFDDADARTQPLEM</sequence>